<evidence type="ECO:0000256" key="3">
    <source>
        <dbReference type="RuleBase" id="RU003694"/>
    </source>
</evidence>
<dbReference type="InterPro" id="IPR016039">
    <property type="entry name" value="Thiolase-like"/>
</dbReference>
<feature type="region of interest" description="Disordered" evidence="4">
    <location>
        <begin position="361"/>
        <end position="382"/>
    </location>
</feature>
<dbReference type="InterPro" id="IPR020841">
    <property type="entry name" value="PKS_Beta-ketoAc_synthase_dom"/>
</dbReference>
<dbReference type="PROSITE" id="PS52004">
    <property type="entry name" value="KS3_2"/>
    <property type="match status" value="1"/>
</dbReference>
<gene>
    <name evidence="6" type="ORF">ACFP3U_33805</name>
</gene>
<dbReference type="PANTHER" id="PTHR11712:SF347">
    <property type="entry name" value="BETA KETOACYL-ACYL CARRIER PROTEIN SYNTHASE"/>
    <property type="match status" value="1"/>
</dbReference>
<dbReference type="InterPro" id="IPR014031">
    <property type="entry name" value="Ketoacyl_synth_C"/>
</dbReference>
<comment type="similarity">
    <text evidence="1 3">Belongs to the thiolase-like superfamily. Beta-ketoacyl-ACP synthases family.</text>
</comment>
<dbReference type="Proteomes" id="UP001595975">
    <property type="component" value="Unassembled WGS sequence"/>
</dbReference>
<evidence type="ECO:0000313" key="6">
    <source>
        <dbReference type="EMBL" id="MFC5667927.1"/>
    </source>
</evidence>
<accession>A0ABW0XBK1</accession>
<dbReference type="InterPro" id="IPR000794">
    <property type="entry name" value="Beta-ketoacyl_synthase"/>
</dbReference>
<organism evidence="6 7">
    <name type="scientific">Kitasatospora misakiensis</name>
    <dbReference type="NCBI Taxonomy" id="67330"/>
    <lineage>
        <taxon>Bacteria</taxon>
        <taxon>Bacillati</taxon>
        <taxon>Actinomycetota</taxon>
        <taxon>Actinomycetes</taxon>
        <taxon>Kitasatosporales</taxon>
        <taxon>Streptomycetaceae</taxon>
        <taxon>Kitasatospora</taxon>
    </lineage>
</organism>
<dbReference type="Pfam" id="PF00109">
    <property type="entry name" value="ketoacyl-synt"/>
    <property type="match status" value="1"/>
</dbReference>
<evidence type="ECO:0000313" key="7">
    <source>
        <dbReference type="Proteomes" id="UP001595975"/>
    </source>
</evidence>
<dbReference type="RefSeq" id="WP_380229588.1">
    <property type="nucleotide sequence ID" value="NZ_JBHSOF010000072.1"/>
</dbReference>
<dbReference type="Pfam" id="PF02801">
    <property type="entry name" value="Ketoacyl-synt_C"/>
    <property type="match status" value="1"/>
</dbReference>
<evidence type="ECO:0000256" key="1">
    <source>
        <dbReference type="ARBA" id="ARBA00008467"/>
    </source>
</evidence>
<name>A0ABW0XBK1_9ACTN</name>
<feature type="domain" description="Ketosynthase family 3 (KS3)" evidence="5">
    <location>
        <begin position="1"/>
        <end position="392"/>
    </location>
</feature>
<dbReference type="SUPFAM" id="SSF53901">
    <property type="entry name" value="Thiolase-like"/>
    <property type="match status" value="2"/>
</dbReference>
<evidence type="ECO:0000256" key="4">
    <source>
        <dbReference type="SAM" id="MobiDB-lite"/>
    </source>
</evidence>
<keyword evidence="7" id="KW-1185">Reference proteome</keyword>
<reference evidence="7" key="1">
    <citation type="journal article" date="2019" name="Int. J. Syst. Evol. Microbiol.">
        <title>The Global Catalogue of Microorganisms (GCM) 10K type strain sequencing project: providing services to taxonomists for standard genome sequencing and annotation.</title>
        <authorList>
            <consortium name="The Broad Institute Genomics Platform"/>
            <consortium name="The Broad Institute Genome Sequencing Center for Infectious Disease"/>
            <person name="Wu L."/>
            <person name="Ma J."/>
        </authorList>
    </citation>
    <scope>NUCLEOTIDE SEQUENCE [LARGE SCALE GENOMIC DNA]</scope>
    <source>
        <strain evidence="7">CGMCC 4.1437</strain>
    </source>
</reference>
<keyword evidence="2 3" id="KW-0808">Transferase</keyword>
<evidence type="ECO:0000259" key="5">
    <source>
        <dbReference type="PROSITE" id="PS52004"/>
    </source>
</evidence>
<protein>
    <submittedName>
        <fullName evidence="6">Beta-ketoacyl synthase N-terminal-like domain-containing protein</fullName>
    </submittedName>
</protein>
<feature type="compositionally biased region" description="Basic and acidic residues" evidence="4">
    <location>
        <begin position="414"/>
        <end position="424"/>
    </location>
</feature>
<dbReference type="InterPro" id="IPR014030">
    <property type="entry name" value="Ketoacyl_synth_N"/>
</dbReference>
<dbReference type="EMBL" id="JBHSOF010000072">
    <property type="protein sequence ID" value="MFC5667927.1"/>
    <property type="molecule type" value="Genomic_DNA"/>
</dbReference>
<evidence type="ECO:0000256" key="2">
    <source>
        <dbReference type="ARBA" id="ARBA00022679"/>
    </source>
</evidence>
<dbReference type="Gene3D" id="3.40.47.10">
    <property type="match status" value="2"/>
</dbReference>
<proteinExistence type="inferred from homology"/>
<dbReference type="PANTHER" id="PTHR11712">
    <property type="entry name" value="POLYKETIDE SYNTHASE-RELATED"/>
    <property type="match status" value="1"/>
</dbReference>
<feature type="region of interest" description="Disordered" evidence="4">
    <location>
        <begin position="405"/>
        <end position="424"/>
    </location>
</feature>
<sequence>MSEVIVTGTGVVSPAGLGTEPLWSAMAAGRSLFGPAGPLPWPVAAVDRAAVEWPPGKPWVDNRKYANLAAHWAVGAARLALRQAGRDPDSPGWGDPERGGTVMAVGSTGDELGDVMPRLAGMALDDPRPLATLLYEEVPDYSYIRGIPSQLGQFVCMATGFRGSNVAAYGEVAAGGLGALALALRLLESGELDRVLVVGVAPPSSVTALHSFDQDEPIGTEAAPGRGPFDEERAGPLLGQGAAAVLLERAAPADAPAPRALARLLACETVVAADRASATGLAVRAALRRAGSRPDHWWAHGSGSPAADREECSAVLPQVGAVPVTSSKGTLGLALECSALIDTALAVESLRRGQLPPVGLLRRPDPRLGGPDTVTGAARPVPGSGTALITGIDHGRSSASAGALVLGGVTGEPGDQRARGEEEL</sequence>
<comment type="caution">
    <text evidence="6">The sequence shown here is derived from an EMBL/GenBank/DDBJ whole genome shotgun (WGS) entry which is preliminary data.</text>
</comment>